<feature type="domain" description="ABC3 transporter permease C-terminal" evidence="7">
    <location>
        <begin position="282"/>
        <end position="396"/>
    </location>
</feature>
<dbReference type="Pfam" id="PF12704">
    <property type="entry name" value="MacB_PCD"/>
    <property type="match status" value="1"/>
</dbReference>
<organism evidence="9 10">
    <name type="scientific">Chitinophaga filiformis</name>
    <name type="common">Myxococcus filiformis</name>
    <name type="synonym">Flexibacter filiformis</name>
    <dbReference type="NCBI Taxonomy" id="104663"/>
    <lineage>
        <taxon>Bacteria</taxon>
        <taxon>Pseudomonadati</taxon>
        <taxon>Bacteroidota</taxon>
        <taxon>Chitinophagia</taxon>
        <taxon>Chitinophagales</taxon>
        <taxon>Chitinophagaceae</taxon>
        <taxon>Chitinophaga</taxon>
    </lineage>
</organism>
<dbReference type="Pfam" id="PF02687">
    <property type="entry name" value="FtsX"/>
    <property type="match status" value="2"/>
</dbReference>
<dbReference type="GO" id="GO:0022857">
    <property type="term" value="F:transmembrane transporter activity"/>
    <property type="evidence" value="ECO:0007669"/>
    <property type="project" value="TreeGrafter"/>
</dbReference>
<evidence type="ECO:0000256" key="2">
    <source>
        <dbReference type="ARBA" id="ARBA00022475"/>
    </source>
</evidence>
<feature type="transmembrane region" description="Helical" evidence="6">
    <location>
        <begin position="369"/>
        <end position="392"/>
    </location>
</feature>
<feature type="transmembrane region" description="Helical" evidence="6">
    <location>
        <begin position="748"/>
        <end position="770"/>
    </location>
</feature>
<reference evidence="10" key="1">
    <citation type="submission" date="2016-10" db="EMBL/GenBank/DDBJ databases">
        <authorList>
            <person name="Varghese N."/>
            <person name="Submissions S."/>
        </authorList>
    </citation>
    <scope>NUCLEOTIDE SEQUENCE [LARGE SCALE GENOMIC DNA]</scope>
    <source>
        <strain evidence="10">DSM 527</strain>
    </source>
</reference>
<name>A0A1G7NWS7_CHIFI</name>
<accession>A0A1G7NWS7</accession>
<dbReference type="PANTHER" id="PTHR30572:SF18">
    <property type="entry name" value="ABC-TYPE MACROLIDE FAMILY EXPORT SYSTEM PERMEASE COMPONENT 2"/>
    <property type="match status" value="1"/>
</dbReference>
<dbReference type="AlphaFoldDB" id="A0A1G7NWS7"/>
<comment type="subcellular location">
    <subcellularLocation>
        <location evidence="1">Cell membrane</location>
        <topology evidence="1">Multi-pass membrane protein</topology>
    </subcellularLocation>
</comment>
<evidence type="ECO:0000256" key="1">
    <source>
        <dbReference type="ARBA" id="ARBA00004651"/>
    </source>
</evidence>
<evidence type="ECO:0000259" key="7">
    <source>
        <dbReference type="Pfam" id="PF02687"/>
    </source>
</evidence>
<feature type="transmembrane region" description="Helical" evidence="6">
    <location>
        <begin position="21"/>
        <end position="45"/>
    </location>
</feature>
<evidence type="ECO:0000313" key="9">
    <source>
        <dbReference type="EMBL" id="SDF77660.1"/>
    </source>
</evidence>
<feature type="transmembrane region" description="Helical" evidence="6">
    <location>
        <begin position="658"/>
        <end position="681"/>
    </location>
</feature>
<evidence type="ECO:0000259" key="8">
    <source>
        <dbReference type="Pfam" id="PF12704"/>
    </source>
</evidence>
<keyword evidence="2" id="KW-1003">Cell membrane</keyword>
<dbReference type="Proteomes" id="UP000199045">
    <property type="component" value="Unassembled WGS sequence"/>
</dbReference>
<protein>
    <submittedName>
        <fullName evidence="9">FtsX-like permease family protein</fullName>
    </submittedName>
</protein>
<dbReference type="STRING" id="104663.SAMN04488121_102945"/>
<feature type="transmembrane region" description="Helical" evidence="6">
    <location>
        <begin position="417"/>
        <end position="436"/>
    </location>
</feature>
<evidence type="ECO:0000256" key="6">
    <source>
        <dbReference type="SAM" id="Phobius"/>
    </source>
</evidence>
<gene>
    <name evidence="9" type="ORF">SAMN04488121_102945</name>
</gene>
<feature type="transmembrane region" description="Helical" evidence="6">
    <location>
        <begin position="716"/>
        <end position="736"/>
    </location>
</feature>
<keyword evidence="4 6" id="KW-1133">Transmembrane helix</keyword>
<feature type="domain" description="MacB-like periplasmic core" evidence="8">
    <location>
        <begin position="20"/>
        <end position="230"/>
    </location>
</feature>
<dbReference type="EMBL" id="FNBN01000002">
    <property type="protein sequence ID" value="SDF77660.1"/>
    <property type="molecule type" value="Genomic_DNA"/>
</dbReference>
<evidence type="ECO:0000313" key="10">
    <source>
        <dbReference type="Proteomes" id="UP000199045"/>
    </source>
</evidence>
<keyword evidence="5 6" id="KW-0472">Membrane</keyword>
<evidence type="ECO:0000256" key="5">
    <source>
        <dbReference type="ARBA" id="ARBA00023136"/>
    </source>
</evidence>
<dbReference type="RefSeq" id="WP_089831702.1">
    <property type="nucleotide sequence ID" value="NZ_FNBN01000002.1"/>
</dbReference>
<evidence type="ECO:0000256" key="4">
    <source>
        <dbReference type="ARBA" id="ARBA00022989"/>
    </source>
</evidence>
<feature type="domain" description="ABC3 transporter permease C-terminal" evidence="7">
    <location>
        <begin position="664"/>
        <end position="777"/>
    </location>
</feature>
<dbReference type="GO" id="GO:0005886">
    <property type="term" value="C:plasma membrane"/>
    <property type="evidence" value="ECO:0007669"/>
    <property type="project" value="UniProtKB-SubCell"/>
</dbReference>
<dbReference type="PANTHER" id="PTHR30572">
    <property type="entry name" value="MEMBRANE COMPONENT OF TRANSPORTER-RELATED"/>
    <property type="match status" value="1"/>
</dbReference>
<dbReference type="OrthoDB" id="5933722at2"/>
<feature type="transmembrane region" description="Helical" evidence="6">
    <location>
        <begin position="322"/>
        <end position="349"/>
    </location>
</feature>
<dbReference type="InterPro" id="IPR003838">
    <property type="entry name" value="ABC3_permease_C"/>
</dbReference>
<proteinExistence type="predicted"/>
<evidence type="ECO:0000256" key="3">
    <source>
        <dbReference type="ARBA" id="ARBA00022692"/>
    </source>
</evidence>
<dbReference type="InterPro" id="IPR050250">
    <property type="entry name" value="Macrolide_Exporter_MacB"/>
</dbReference>
<keyword evidence="3 6" id="KW-0812">Transmembrane</keyword>
<sequence length="784" mass="86520">MLKNYFRIAYRNLFKNKVHSLINITGLSLGMAAAILLLLNIQYGLSIDQFHEKKANIYKAYTKGIVNGKLSCWEFTAGPLGPALKNYPDVRNMARTIVTNKLLRHEDKLIPAVGNITDAAFLSMFSFPLIAGNMQTALKHPNNIVITQQLAVKLFGSQDPVNKILNTPTGDIFTVTGVLKDLPANTQFKFDYLLPWEYLHSNGAWNNQNLFTYIELQPNANIDVVNQKIAHVGQQNSSLTVSSLPGQTTFLYPLAKVYLENRFENGRPAGGNIDNLKMLGGLMAVILLIACINFMNLSTARSEKRAKEVGIRKVVGAARRSLVIQFIGESVLMAFLAGIIALVLVQLVLPYFSDLTRAQLSIPWKSPLFWLAALAFILLTGLMAGSYPALYLSSYKPVKVLKGILQNGNALVTPRKILVVVQFTFSIVLINFTFIYHKQIQHQLNREVGFAKETLVYHSLTADLRHNYTALKNELIGTGIASSVSESNARVTQIAAIESGLKWDGMDPKINPGFVLIMENGGLVQTNGLSLVAGRDIDIENYPGDTLSCVINAASAKVLGFKDPVGQIIRDEDVPWTIVGVVKDFLVGDPDQASQPVLIKGTVNPGNTINIRISGGQSFFQNIQRAEAILKKYNPGYLTELQFADSDYAAKFQHARNIAMLISTFTFIAIFISCMGLLGLATYMTENRVREIGIRKVLGSSVTGIVSLLTRDFVRLILIAILLASPLAWFFMHSFLERFSYRTSLDGWVLAVTGAATLSMALLTISFQVMRAALMNPVKNLRTE</sequence>
<feature type="transmembrane region" description="Helical" evidence="6">
    <location>
        <begin position="278"/>
        <end position="297"/>
    </location>
</feature>
<dbReference type="InterPro" id="IPR025857">
    <property type="entry name" value="MacB_PCD"/>
</dbReference>